<gene>
    <name evidence="1" type="ORF">SAMN05660991_01606</name>
</gene>
<evidence type="ECO:0000313" key="2">
    <source>
        <dbReference type="Proteomes" id="UP000198960"/>
    </source>
</evidence>
<organism evidence="1 2">
    <name type="scientific">Trujillonella endophytica</name>
    <dbReference type="NCBI Taxonomy" id="673521"/>
    <lineage>
        <taxon>Bacteria</taxon>
        <taxon>Bacillati</taxon>
        <taxon>Actinomycetota</taxon>
        <taxon>Actinomycetes</taxon>
        <taxon>Geodermatophilales</taxon>
        <taxon>Geodermatophilaceae</taxon>
        <taxon>Trujillonella</taxon>
    </lineage>
</organism>
<reference evidence="2" key="1">
    <citation type="submission" date="2016-10" db="EMBL/GenBank/DDBJ databases">
        <authorList>
            <person name="Varghese N."/>
            <person name="Submissions S."/>
        </authorList>
    </citation>
    <scope>NUCLEOTIDE SEQUENCE [LARGE SCALE GENOMIC DNA]</scope>
    <source>
        <strain evidence="2">DSM 45413</strain>
    </source>
</reference>
<dbReference type="Proteomes" id="UP000198960">
    <property type="component" value="Unassembled WGS sequence"/>
</dbReference>
<protein>
    <submittedName>
        <fullName evidence="1">Uncharacterized protein</fullName>
    </submittedName>
</protein>
<sequence length="52" mass="5671">MTLFVVLLAVLAVVSLLALAQTWSVGIPDRRLPGEPAFADHPELYALRLRVA</sequence>
<keyword evidence="2" id="KW-1185">Reference proteome</keyword>
<dbReference type="RefSeq" id="WP_170861008.1">
    <property type="nucleotide sequence ID" value="NZ_FOEE01000004.1"/>
</dbReference>
<dbReference type="AlphaFoldDB" id="A0A1H8SCK8"/>
<evidence type="ECO:0000313" key="1">
    <source>
        <dbReference type="EMBL" id="SEO76460.1"/>
    </source>
</evidence>
<accession>A0A1H8SCK8</accession>
<name>A0A1H8SCK8_9ACTN</name>
<dbReference type="EMBL" id="FOEE01000004">
    <property type="protein sequence ID" value="SEO76460.1"/>
    <property type="molecule type" value="Genomic_DNA"/>
</dbReference>
<proteinExistence type="predicted"/>